<name>A0A851GSP2_9BACT</name>
<keyword evidence="1" id="KW-0812">Transmembrane</keyword>
<keyword evidence="1" id="KW-0472">Membrane</keyword>
<dbReference type="AlphaFoldDB" id="A0A851GSP2"/>
<dbReference type="SUPFAM" id="SSF48239">
    <property type="entry name" value="Terpenoid cyclases/Protein prenyltransferases"/>
    <property type="match status" value="1"/>
</dbReference>
<proteinExistence type="predicted"/>
<dbReference type="Proteomes" id="UP000557872">
    <property type="component" value="Unassembled WGS sequence"/>
</dbReference>
<evidence type="ECO:0000313" key="2">
    <source>
        <dbReference type="EMBL" id="NWK57264.1"/>
    </source>
</evidence>
<evidence type="ECO:0000313" key="3">
    <source>
        <dbReference type="Proteomes" id="UP000557872"/>
    </source>
</evidence>
<gene>
    <name evidence="2" type="ORF">HW115_16700</name>
</gene>
<keyword evidence="1" id="KW-1133">Transmembrane helix</keyword>
<accession>A0A851GSP2</accession>
<reference evidence="2 3" key="1">
    <citation type="submission" date="2020-07" db="EMBL/GenBank/DDBJ databases">
        <title>Roseicoccus Jingziensis gen. nov., sp. nov., isolated from coastal seawater.</title>
        <authorList>
            <person name="Feng X."/>
        </authorList>
    </citation>
    <scope>NUCLEOTIDE SEQUENCE [LARGE SCALE GENOMIC DNA]</scope>
    <source>
        <strain evidence="2 3">N1E253</strain>
    </source>
</reference>
<evidence type="ECO:0000256" key="1">
    <source>
        <dbReference type="SAM" id="Phobius"/>
    </source>
</evidence>
<dbReference type="Gene3D" id="1.50.10.20">
    <property type="match status" value="2"/>
</dbReference>
<dbReference type="RefSeq" id="WP_178934099.1">
    <property type="nucleotide sequence ID" value="NZ_JACBAZ010000009.1"/>
</dbReference>
<comment type="caution">
    <text evidence="2">The sequence shown here is derived from an EMBL/GenBank/DDBJ whole genome shotgun (WGS) entry which is preliminary data.</text>
</comment>
<organism evidence="2 3">
    <name type="scientific">Oceaniferula marina</name>
    <dbReference type="NCBI Taxonomy" id="2748318"/>
    <lineage>
        <taxon>Bacteria</taxon>
        <taxon>Pseudomonadati</taxon>
        <taxon>Verrucomicrobiota</taxon>
        <taxon>Verrucomicrobiia</taxon>
        <taxon>Verrucomicrobiales</taxon>
        <taxon>Verrucomicrobiaceae</taxon>
        <taxon>Oceaniferula</taxon>
    </lineage>
</organism>
<sequence>MSLHAQLSPEAQARLHAQQRNSTITSIIIAILVVLLIGIILLWILLPPIDNFTPEIVSYQAGTEENDNVKKREMTRAVERKPSAPSSSMAKVIAANTQSNTAIPVPEIDVPDPSTDFGDGDDFGDGWGDGDGQGGGGFGGIPATMQKRCTKGDRLNRLAANGGNEQCEVAVEKALQWLKKTQNKDGSWSPQHKVGMTGLAILTFLGRCETPNSEEYGDAVTRGIVYLVNVCMKNNGKMASDFKGHWSYEHGIATYALGEAATFCIKLGINIPNLNEATKMAGDWILEHQHNNGSWTYKYEHSSGHHDNSVGLWQIQALKACKHTGLWKESEFKGVMRKALGYIKNTQNKNGGIGYNSAAGRDIGWTMTGAGMLAYQMWDKSHDSVVRQGAKHIKKNAKFVFNSADSDLYRHYYHAQAMINRGGGDWSFYNKLFRDELLKNQNDNGSWKNVGGGAKVHAVGAEYQGGSAKAVHYRTCLAALMLEVYYRFLPATGAKTR</sequence>
<evidence type="ECO:0008006" key="4">
    <source>
        <dbReference type="Google" id="ProtNLM"/>
    </source>
</evidence>
<keyword evidence="3" id="KW-1185">Reference proteome</keyword>
<dbReference type="InterPro" id="IPR008930">
    <property type="entry name" value="Terpenoid_cyclase/PrenylTrfase"/>
</dbReference>
<dbReference type="EMBL" id="JACBAZ010000009">
    <property type="protein sequence ID" value="NWK57264.1"/>
    <property type="molecule type" value="Genomic_DNA"/>
</dbReference>
<protein>
    <recommendedName>
        <fullName evidence="4">Squalene cyclase C-terminal domain-containing protein</fullName>
    </recommendedName>
</protein>
<feature type="transmembrane region" description="Helical" evidence="1">
    <location>
        <begin position="24"/>
        <end position="46"/>
    </location>
</feature>